<dbReference type="Proteomes" id="UP000287872">
    <property type="component" value="Unassembled WGS sequence"/>
</dbReference>
<accession>A0A401UTW4</accession>
<evidence type="ECO:0000313" key="2">
    <source>
        <dbReference type="EMBL" id="GCD12983.1"/>
    </source>
</evidence>
<keyword evidence="1" id="KW-0472">Membrane</keyword>
<dbReference type="EMBL" id="BHYK01000049">
    <property type="protein sequence ID" value="GCD12983.1"/>
    <property type="molecule type" value="Genomic_DNA"/>
</dbReference>
<evidence type="ECO:0000256" key="1">
    <source>
        <dbReference type="SAM" id="Phobius"/>
    </source>
</evidence>
<sequence>MSSFSGLSVPIIGSLFPPKYSLFASIHCLSVGKIFINKKYTKATRFLFVITAGNLNSIL</sequence>
<keyword evidence="1" id="KW-0812">Transmembrane</keyword>
<comment type="caution">
    <text evidence="2">The sequence shown here is derived from an EMBL/GenBank/DDBJ whole genome shotgun (WGS) entry which is preliminary data.</text>
</comment>
<gene>
    <name evidence="2" type="ORF">Ctaglu_46060</name>
</gene>
<keyword evidence="1" id="KW-1133">Transmembrane helix</keyword>
<protein>
    <submittedName>
        <fullName evidence="2">Uncharacterized protein</fullName>
    </submittedName>
</protein>
<name>A0A401UTW4_9CLOT</name>
<feature type="transmembrane region" description="Helical" evidence="1">
    <location>
        <begin position="20"/>
        <end position="36"/>
    </location>
</feature>
<proteinExistence type="predicted"/>
<dbReference type="AlphaFoldDB" id="A0A401UTW4"/>
<reference evidence="2 3" key="1">
    <citation type="submission" date="2018-11" db="EMBL/GenBank/DDBJ databases">
        <title>Genome sequencing and assembly of Clostridium tagluense strain A121.</title>
        <authorList>
            <person name="Murakami T."/>
            <person name="Segawa T."/>
            <person name="Shcherbakova V.A."/>
            <person name="Mori H."/>
            <person name="Yoshimura Y."/>
        </authorList>
    </citation>
    <scope>NUCLEOTIDE SEQUENCE [LARGE SCALE GENOMIC DNA]</scope>
    <source>
        <strain evidence="2 3">A121</strain>
    </source>
</reference>
<organism evidence="2 3">
    <name type="scientific">Clostridium tagluense</name>
    <dbReference type="NCBI Taxonomy" id="360422"/>
    <lineage>
        <taxon>Bacteria</taxon>
        <taxon>Bacillati</taxon>
        <taxon>Bacillota</taxon>
        <taxon>Clostridia</taxon>
        <taxon>Eubacteriales</taxon>
        <taxon>Clostridiaceae</taxon>
        <taxon>Clostridium</taxon>
    </lineage>
</organism>
<keyword evidence="3" id="KW-1185">Reference proteome</keyword>
<evidence type="ECO:0000313" key="3">
    <source>
        <dbReference type="Proteomes" id="UP000287872"/>
    </source>
</evidence>